<gene>
    <name evidence="10" type="ORF">G6F64_010860</name>
</gene>
<evidence type="ECO:0000313" key="10">
    <source>
        <dbReference type="EMBL" id="KAG1302514.1"/>
    </source>
</evidence>
<evidence type="ECO:0000256" key="4">
    <source>
        <dbReference type="ARBA" id="ARBA00022729"/>
    </source>
</evidence>
<dbReference type="Gene3D" id="3.50.50.60">
    <property type="entry name" value="FAD/NAD(P)-binding domain"/>
    <property type="match status" value="1"/>
</dbReference>
<dbReference type="Proteomes" id="UP000716291">
    <property type="component" value="Unassembled WGS sequence"/>
</dbReference>
<evidence type="ECO:0000313" key="11">
    <source>
        <dbReference type="Proteomes" id="UP000716291"/>
    </source>
</evidence>
<evidence type="ECO:0000256" key="5">
    <source>
        <dbReference type="ARBA" id="ARBA00022827"/>
    </source>
</evidence>
<dbReference type="AlphaFoldDB" id="A0A9P7BN09"/>
<keyword evidence="5" id="KW-0274">FAD</keyword>
<evidence type="ECO:0000256" key="8">
    <source>
        <dbReference type="SAM" id="SignalP"/>
    </source>
</evidence>
<evidence type="ECO:0000256" key="7">
    <source>
        <dbReference type="ARBA" id="ARBA00023180"/>
    </source>
</evidence>
<evidence type="ECO:0000256" key="6">
    <source>
        <dbReference type="ARBA" id="ARBA00023002"/>
    </source>
</evidence>
<dbReference type="InterPro" id="IPR017046">
    <property type="entry name" value="Prenylcysteine_Oxase1"/>
</dbReference>
<evidence type="ECO:0000259" key="9">
    <source>
        <dbReference type="Pfam" id="PF07156"/>
    </source>
</evidence>
<dbReference type="Pfam" id="PF13450">
    <property type="entry name" value="NAD_binding_8"/>
    <property type="match status" value="1"/>
</dbReference>
<proteinExistence type="inferred from homology"/>
<dbReference type="SUPFAM" id="SSF51905">
    <property type="entry name" value="FAD/NAD(P)-binding domain"/>
    <property type="match status" value="1"/>
</dbReference>
<comment type="similarity">
    <text evidence="2">Belongs to the prenylcysteine oxidase family.</text>
</comment>
<accession>A0A9P7BN09</accession>
<protein>
    <recommendedName>
        <fullName evidence="9">Prenylcysteine lyase domain-containing protein</fullName>
    </recommendedName>
</protein>
<dbReference type="InterPro" id="IPR036188">
    <property type="entry name" value="FAD/NAD-bd_sf"/>
</dbReference>
<dbReference type="GO" id="GO:0030328">
    <property type="term" value="P:prenylcysteine catabolic process"/>
    <property type="evidence" value="ECO:0007669"/>
    <property type="project" value="InterPro"/>
</dbReference>
<dbReference type="OrthoDB" id="437369at2759"/>
<dbReference type="Pfam" id="PF07156">
    <property type="entry name" value="Prenylcys_lyase"/>
    <property type="match status" value="1"/>
</dbReference>
<name>A0A9P7BN09_RHIOR</name>
<keyword evidence="6" id="KW-0560">Oxidoreductase</keyword>
<evidence type="ECO:0000256" key="3">
    <source>
        <dbReference type="ARBA" id="ARBA00022630"/>
    </source>
</evidence>
<feature type="chain" id="PRO_5040446178" description="Prenylcysteine lyase domain-containing protein" evidence="8">
    <location>
        <begin position="16"/>
        <end position="507"/>
    </location>
</feature>
<evidence type="ECO:0000256" key="1">
    <source>
        <dbReference type="ARBA" id="ARBA00001974"/>
    </source>
</evidence>
<dbReference type="PANTHER" id="PTHR15944:SF0">
    <property type="entry name" value="PRENYLCYSTEINE LYASE DOMAIN-CONTAINING PROTEIN"/>
    <property type="match status" value="1"/>
</dbReference>
<dbReference type="InterPro" id="IPR010795">
    <property type="entry name" value="Prenylcys_lyase"/>
</dbReference>
<reference evidence="10" key="1">
    <citation type="journal article" date="2020" name="Microb. Genom.">
        <title>Genetic diversity of clinical and environmental Mucorales isolates obtained from an investigation of mucormycosis cases among solid organ transplant recipients.</title>
        <authorList>
            <person name="Nguyen M.H."/>
            <person name="Kaul D."/>
            <person name="Muto C."/>
            <person name="Cheng S.J."/>
            <person name="Richter R.A."/>
            <person name="Bruno V.M."/>
            <person name="Liu G."/>
            <person name="Beyhan S."/>
            <person name="Sundermann A.J."/>
            <person name="Mounaud S."/>
            <person name="Pasculle A.W."/>
            <person name="Nierman W.C."/>
            <person name="Driscoll E."/>
            <person name="Cumbie R."/>
            <person name="Clancy C.J."/>
            <person name="Dupont C.L."/>
        </authorList>
    </citation>
    <scope>NUCLEOTIDE SEQUENCE</scope>
    <source>
        <strain evidence="10">GL11</strain>
    </source>
</reference>
<dbReference type="PANTHER" id="PTHR15944">
    <property type="entry name" value="FARNESYLCYSTEINE LYASE"/>
    <property type="match status" value="1"/>
</dbReference>
<dbReference type="EMBL" id="JAANQT010002400">
    <property type="protein sequence ID" value="KAG1302514.1"/>
    <property type="molecule type" value="Genomic_DNA"/>
</dbReference>
<comment type="cofactor">
    <cofactor evidence="1">
        <name>FAD</name>
        <dbReference type="ChEBI" id="CHEBI:57692"/>
    </cofactor>
</comment>
<sequence>MKPLLLTGLFGLVFSEWVGDQHVLQSIPSPIQKSVAIIGGGAAGTSTAFWLNSVFPKDKISITLYEKTRLLGGRSTTVAIKDNATAWGMIELGASIFVEANKNLMKATDVFQLKRTDLTSESKKGRPGLGIWDGKEFLYEETGTYWDKITPIWRYGVLSPLKFQRKQKNVVEQFLKLYDADHGFENIAKIVEKLQFNELMNQTAIDYLKHALGINDRFSFEVLQSATRGNYCQDLNQLHAFALMVSMEAGNGVWAVEDGNFRIFEEFAYRSGADIQLETEVTAIFNITEPDEFGNLVRRYVVETSDGTSQIFDEVVMATPLASSGINFNFPVTEQHRDYHVVHVTLVAGHVNYSHFGKENLDTMPTFVITTGYPLVQHFENGSAPFQTFSAHRYLDNGEDVVKIFSSDKLSEEELDELFLNKSWVFHKEWHAFPELHPITGKNKFPHFILKASEDEQEGIIYTGAFENFISTMETQTVSGKNAARLIYDKWCRDRHCQPFGDGWGSH</sequence>
<keyword evidence="11" id="KW-1185">Reference proteome</keyword>
<keyword evidence="4 8" id="KW-0732">Signal</keyword>
<feature type="signal peptide" evidence="8">
    <location>
        <begin position="1"/>
        <end position="15"/>
    </location>
</feature>
<evidence type="ECO:0000256" key="2">
    <source>
        <dbReference type="ARBA" id="ARBA00009967"/>
    </source>
</evidence>
<feature type="domain" description="Prenylcysteine lyase" evidence="9">
    <location>
        <begin position="143"/>
        <end position="494"/>
    </location>
</feature>
<dbReference type="GO" id="GO:0001735">
    <property type="term" value="F:prenylcysteine oxidase activity"/>
    <property type="evidence" value="ECO:0007669"/>
    <property type="project" value="InterPro"/>
</dbReference>
<keyword evidence="3" id="KW-0285">Flavoprotein</keyword>
<organism evidence="10 11">
    <name type="scientific">Rhizopus oryzae</name>
    <name type="common">Mucormycosis agent</name>
    <name type="synonym">Rhizopus arrhizus var. delemar</name>
    <dbReference type="NCBI Taxonomy" id="64495"/>
    <lineage>
        <taxon>Eukaryota</taxon>
        <taxon>Fungi</taxon>
        <taxon>Fungi incertae sedis</taxon>
        <taxon>Mucoromycota</taxon>
        <taxon>Mucoromycotina</taxon>
        <taxon>Mucoromycetes</taxon>
        <taxon>Mucorales</taxon>
        <taxon>Mucorineae</taxon>
        <taxon>Rhizopodaceae</taxon>
        <taxon>Rhizopus</taxon>
    </lineage>
</organism>
<dbReference type="GO" id="GO:0030327">
    <property type="term" value="P:prenylated protein catabolic process"/>
    <property type="evidence" value="ECO:0007669"/>
    <property type="project" value="TreeGrafter"/>
</dbReference>
<comment type="caution">
    <text evidence="10">The sequence shown here is derived from an EMBL/GenBank/DDBJ whole genome shotgun (WGS) entry which is preliminary data.</text>
</comment>
<keyword evidence="7" id="KW-0325">Glycoprotein</keyword>